<evidence type="ECO:0000259" key="3">
    <source>
        <dbReference type="PROSITE" id="PS50801"/>
    </source>
</evidence>
<dbReference type="Pfam" id="PF01740">
    <property type="entry name" value="STAS"/>
    <property type="match status" value="1"/>
</dbReference>
<sequence length="115" mass="12487">MQLTYQDTNNTRIITVGENRIDAAIAISFKDKMREITDTGPKRIILDMEQVDFIDSSGLGAVVASMKQVDADTKLELAGLSKTVAKVFRLTRMDTVFTIHPDIQSALGGGLANAS</sequence>
<dbReference type="Gene3D" id="3.30.750.24">
    <property type="entry name" value="STAS domain"/>
    <property type="match status" value="1"/>
</dbReference>
<accession>A0ABT4VXA8</accession>
<evidence type="ECO:0000313" key="5">
    <source>
        <dbReference type="Proteomes" id="UP001528040"/>
    </source>
</evidence>
<reference evidence="4 5" key="1">
    <citation type="submission" date="2023-01" db="EMBL/GenBank/DDBJ databases">
        <authorList>
            <person name="Yoon J.-W."/>
        </authorList>
    </citation>
    <scope>NUCLEOTIDE SEQUENCE [LARGE SCALE GENOMIC DNA]</scope>
    <source>
        <strain evidence="4 5">KMU-50</strain>
    </source>
</reference>
<dbReference type="SUPFAM" id="SSF52091">
    <property type="entry name" value="SpoIIaa-like"/>
    <property type="match status" value="1"/>
</dbReference>
<dbReference type="PANTHER" id="PTHR33495">
    <property type="entry name" value="ANTI-SIGMA FACTOR ANTAGONIST TM_1081-RELATED-RELATED"/>
    <property type="match status" value="1"/>
</dbReference>
<dbReference type="InterPro" id="IPR002645">
    <property type="entry name" value="STAS_dom"/>
</dbReference>
<protein>
    <recommendedName>
        <fullName evidence="2">Anti-sigma factor antagonist</fullName>
    </recommendedName>
</protein>
<gene>
    <name evidence="4" type="ORF">O2N63_02135</name>
</gene>
<organism evidence="4 5">
    <name type="scientific">Aliiroseovarius salicola</name>
    <dbReference type="NCBI Taxonomy" id="3009082"/>
    <lineage>
        <taxon>Bacteria</taxon>
        <taxon>Pseudomonadati</taxon>
        <taxon>Pseudomonadota</taxon>
        <taxon>Alphaproteobacteria</taxon>
        <taxon>Rhodobacterales</taxon>
        <taxon>Paracoccaceae</taxon>
        <taxon>Aliiroseovarius</taxon>
    </lineage>
</organism>
<evidence type="ECO:0000313" key="4">
    <source>
        <dbReference type="EMBL" id="MDA5092874.1"/>
    </source>
</evidence>
<dbReference type="InterPro" id="IPR036513">
    <property type="entry name" value="STAS_dom_sf"/>
</dbReference>
<comment type="caution">
    <text evidence="4">The sequence shown here is derived from an EMBL/GenBank/DDBJ whole genome shotgun (WGS) entry which is preliminary data.</text>
</comment>
<dbReference type="Proteomes" id="UP001528040">
    <property type="component" value="Unassembled WGS sequence"/>
</dbReference>
<proteinExistence type="inferred from homology"/>
<dbReference type="InterPro" id="IPR003658">
    <property type="entry name" value="Anti-sigma_ant"/>
</dbReference>
<dbReference type="RefSeq" id="WP_271052456.1">
    <property type="nucleotide sequence ID" value="NZ_JAQIIO010000001.1"/>
</dbReference>
<name>A0ABT4VXA8_9RHOB</name>
<evidence type="ECO:0000256" key="2">
    <source>
        <dbReference type="RuleBase" id="RU003749"/>
    </source>
</evidence>
<dbReference type="PANTHER" id="PTHR33495:SF2">
    <property type="entry name" value="ANTI-SIGMA FACTOR ANTAGONIST TM_1081-RELATED"/>
    <property type="match status" value="1"/>
</dbReference>
<feature type="domain" description="STAS" evidence="3">
    <location>
        <begin position="21"/>
        <end position="110"/>
    </location>
</feature>
<comment type="similarity">
    <text evidence="1 2">Belongs to the anti-sigma-factor antagonist family.</text>
</comment>
<dbReference type="NCBIfam" id="TIGR00377">
    <property type="entry name" value="ant_ant_sig"/>
    <property type="match status" value="1"/>
</dbReference>
<dbReference type="CDD" id="cd07043">
    <property type="entry name" value="STAS_anti-anti-sigma_factors"/>
    <property type="match status" value="1"/>
</dbReference>
<dbReference type="EMBL" id="JAQIIO010000001">
    <property type="protein sequence ID" value="MDA5092874.1"/>
    <property type="molecule type" value="Genomic_DNA"/>
</dbReference>
<keyword evidence="5" id="KW-1185">Reference proteome</keyword>
<dbReference type="PROSITE" id="PS50801">
    <property type="entry name" value="STAS"/>
    <property type="match status" value="1"/>
</dbReference>
<evidence type="ECO:0000256" key="1">
    <source>
        <dbReference type="ARBA" id="ARBA00009013"/>
    </source>
</evidence>